<accession>A0ABT0YP40</accession>
<feature type="transmembrane region" description="Helical" evidence="1">
    <location>
        <begin position="60"/>
        <end position="81"/>
    </location>
</feature>
<sequence>MRHDELSNPIEPVRRLSFSLAAVSIVIKVLVLAVLSWHIAFEAVPGIVTRLTTHGDLTGLEQTALLLRLLPYLLLIGYLTWRPRSALRGSTVALALLSVVLYVAIVFGSTLYLHRAFSPV</sequence>
<evidence type="ECO:0000313" key="2">
    <source>
        <dbReference type="EMBL" id="MCM5680513.1"/>
    </source>
</evidence>
<protein>
    <recommendedName>
        <fullName evidence="4">DUF5658 domain-containing protein</fullName>
    </recommendedName>
</protein>
<evidence type="ECO:0000256" key="1">
    <source>
        <dbReference type="SAM" id="Phobius"/>
    </source>
</evidence>
<feature type="transmembrane region" description="Helical" evidence="1">
    <location>
        <begin position="93"/>
        <end position="113"/>
    </location>
</feature>
<evidence type="ECO:0008006" key="4">
    <source>
        <dbReference type="Google" id="ProtNLM"/>
    </source>
</evidence>
<keyword evidence="1" id="KW-0472">Membrane</keyword>
<dbReference type="RefSeq" id="WP_251778967.1">
    <property type="nucleotide sequence ID" value="NZ_JAMKFE010000007.1"/>
</dbReference>
<evidence type="ECO:0000313" key="3">
    <source>
        <dbReference type="Proteomes" id="UP001165541"/>
    </source>
</evidence>
<reference evidence="2" key="1">
    <citation type="submission" date="2022-05" db="EMBL/GenBank/DDBJ databases">
        <title>Schlegelella sp. nov., isolated from mangrove soil.</title>
        <authorList>
            <person name="Liu Y."/>
            <person name="Ge X."/>
            <person name="Liu W."/>
        </authorList>
    </citation>
    <scope>NUCLEOTIDE SEQUENCE</scope>
    <source>
        <strain evidence="2">S2-27</strain>
    </source>
</reference>
<dbReference type="EMBL" id="JAMKFE010000007">
    <property type="protein sequence ID" value="MCM5680513.1"/>
    <property type="molecule type" value="Genomic_DNA"/>
</dbReference>
<keyword evidence="3" id="KW-1185">Reference proteome</keyword>
<gene>
    <name evidence="2" type="ORF">M8A51_13340</name>
</gene>
<proteinExistence type="predicted"/>
<name>A0ABT0YP40_9BURK</name>
<organism evidence="2 3">
    <name type="scientific">Caldimonas mangrovi</name>
    <dbReference type="NCBI Taxonomy" id="2944811"/>
    <lineage>
        <taxon>Bacteria</taxon>
        <taxon>Pseudomonadati</taxon>
        <taxon>Pseudomonadota</taxon>
        <taxon>Betaproteobacteria</taxon>
        <taxon>Burkholderiales</taxon>
        <taxon>Sphaerotilaceae</taxon>
        <taxon>Caldimonas</taxon>
    </lineage>
</organism>
<comment type="caution">
    <text evidence="2">The sequence shown here is derived from an EMBL/GenBank/DDBJ whole genome shotgun (WGS) entry which is preliminary data.</text>
</comment>
<keyword evidence="1" id="KW-1133">Transmembrane helix</keyword>
<feature type="transmembrane region" description="Helical" evidence="1">
    <location>
        <begin position="20"/>
        <end position="40"/>
    </location>
</feature>
<keyword evidence="1" id="KW-0812">Transmembrane</keyword>
<dbReference type="Proteomes" id="UP001165541">
    <property type="component" value="Unassembled WGS sequence"/>
</dbReference>